<protein>
    <submittedName>
        <fullName evidence="2">Uncharacterized protein</fullName>
    </submittedName>
</protein>
<accession>A0ABW8U516</accession>
<dbReference type="RefSeq" id="WP_407068907.1">
    <property type="nucleotide sequence ID" value="NZ_JBJJXE010000004.1"/>
</dbReference>
<sequence length="68" mass="7328">MMGLPKDKVKPAFNYTYPSERDYFDDSKSTAGAMKVADTAKSGGDYGIKNPEKTEALTGTTSETGKVE</sequence>
<evidence type="ECO:0000313" key="3">
    <source>
        <dbReference type="Proteomes" id="UP001624684"/>
    </source>
</evidence>
<dbReference type="EMBL" id="JBJJXE010000004">
    <property type="protein sequence ID" value="MFL1732238.1"/>
    <property type="molecule type" value="Genomic_DNA"/>
</dbReference>
<name>A0ABW8U516_9GAMM</name>
<dbReference type="Proteomes" id="UP001624684">
    <property type="component" value="Unassembled WGS sequence"/>
</dbReference>
<gene>
    <name evidence="2" type="ORF">ACJHVH_04390</name>
</gene>
<evidence type="ECO:0000256" key="1">
    <source>
        <dbReference type="SAM" id="MobiDB-lite"/>
    </source>
</evidence>
<keyword evidence="3" id="KW-1185">Reference proteome</keyword>
<feature type="compositionally biased region" description="Polar residues" evidence="1">
    <location>
        <begin position="57"/>
        <end position="68"/>
    </location>
</feature>
<organism evidence="2 3">
    <name type="scientific">Moraxella oculi</name>
    <dbReference type="NCBI Taxonomy" id="2940516"/>
    <lineage>
        <taxon>Bacteria</taxon>
        <taxon>Pseudomonadati</taxon>
        <taxon>Pseudomonadota</taxon>
        <taxon>Gammaproteobacteria</taxon>
        <taxon>Moraxellales</taxon>
        <taxon>Moraxellaceae</taxon>
        <taxon>Moraxella</taxon>
    </lineage>
</organism>
<comment type="caution">
    <text evidence="2">The sequence shown here is derived from an EMBL/GenBank/DDBJ whole genome shotgun (WGS) entry which is preliminary data.</text>
</comment>
<evidence type="ECO:0000313" key="2">
    <source>
        <dbReference type="EMBL" id="MFL1732238.1"/>
    </source>
</evidence>
<reference evidence="2 3" key="1">
    <citation type="submission" date="2024-11" db="EMBL/GenBank/DDBJ databases">
        <title>First Report of Moraxella oculi in Brazil in an Infectious Bovine Keratoconjunctivitis Outbreak.</title>
        <authorList>
            <person name="Carvalho C.V."/>
            <person name="Domingues R."/>
            <person name="Coutinho C."/>
            <person name="Honorio N.T.B.S."/>
            <person name="Faza D.R.L.R."/>
            <person name="Carvalho W.A."/>
            <person name="Machado A.B.F."/>
            <person name="Martins M.F."/>
            <person name="Gaspar E.B."/>
        </authorList>
    </citation>
    <scope>NUCLEOTIDE SEQUENCE [LARGE SCALE GENOMIC DNA]</scope>
    <source>
        <strain evidence="2 3">2117LE</strain>
    </source>
</reference>
<feature type="region of interest" description="Disordered" evidence="1">
    <location>
        <begin position="40"/>
        <end position="68"/>
    </location>
</feature>
<proteinExistence type="predicted"/>